<keyword evidence="2" id="KW-1185">Reference proteome</keyword>
<sequence length="51" mass="6165">HCFEWKNLTSDIERADYFKCHGVRWTEFVCLDYFDLVWDTVIDPMHAILQG</sequence>
<evidence type="ECO:0000313" key="2">
    <source>
        <dbReference type="Proteomes" id="UP001175211"/>
    </source>
</evidence>
<proteinExistence type="predicted"/>
<gene>
    <name evidence="1" type="ORF">EV420DRAFT_1230535</name>
</gene>
<accession>A0AA39JF81</accession>
<dbReference type="Proteomes" id="UP001175211">
    <property type="component" value="Unassembled WGS sequence"/>
</dbReference>
<dbReference type="GeneID" id="85350086"/>
<feature type="non-terminal residue" evidence="1">
    <location>
        <position position="1"/>
    </location>
</feature>
<comment type="caution">
    <text evidence="1">The sequence shown here is derived from an EMBL/GenBank/DDBJ whole genome shotgun (WGS) entry which is preliminary data.</text>
</comment>
<evidence type="ECO:0000313" key="1">
    <source>
        <dbReference type="EMBL" id="KAK0440880.1"/>
    </source>
</evidence>
<reference evidence="1" key="1">
    <citation type="submission" date="2023-06" db="EMBL/GenBank/DDBJ databases">
        <authorList>
            <consortium name="Lawrence Berkeley National Laboratory"/>
            <person name="Ahrendt S."/>
            <person name="Sahu N."/>
            <person name="Indic B."/>
            <person name="Wong-Bajracharya J."/>
            <person name="Merenyi Z."/>
            <person name="Ke H.-M."/>
            <person name="Monk M."/>
            <person name="Kocsube S."/>
            <person name="Drula E."/>
            <person name="Lipzen A."/>
            <person name="Balint B."/>
            <person name="Henrissat B."/>
            <person name="Andreopoulos B."/>
            <person name="Martin F.M."/>
            <person name="Harder C.B."/>
            <person name="Rigling D."/>
            <person name="Ford K.L."/>
            <person name="Foster G.D."/>
            <person name="Pangilinan J."/>
            <person name="Papanicolaou A."/>
            <person name="Barry K."/>
            <person name="LaButti K."/>
            <person name="Viragh M."/>
            <person name="Koriabine M."/>
            <person name="Yan M."/>
            <person name="Riley R."/>
            <person name="Champramary S."/>
            <person name="Plett K.L."/>
            <person name="Tsai I.J."/>
            <person name="Slot J."/>
            <person name="Sipos G."/>
            <person name="Plett J."/>
            <person name="Nagy L.G."/>
            <person name="Grigoriev I.V."/>
        </authorList>
    </citation>
    <scope>NUCLEOTIDE SEQUENCE</scope>
    <source>
        <strain evidence="1">CCBAS 213</strain>
    </source>
</reference>
<dbReference type="EMBL" id="JAUEPS010000074">
    <property type="protein sequence ID" value="KAK0440880.1"/>
    <property type="molecule type" value="Genomic_DNA"/>
</dbReference>
<feature type="non-terminal residue" evidence="1">
    <location>
        <position position="51"/>
    </location>
</feature>
<name>A0AA39JF81_ARMTA</name>
<organism evidence="1 2">
    <name type="scientific">Armillaria tabescens</name>
    <name type="common">Ringless honey mushroom</name>
    <name type="synonym">Agaricus tabescens</name>
    <dbReference type="NCBI Taxonomy" id="1929756"/>
    <lineage>
        <taxon>Eukaryota</taxon>
        <taxon>Fungi</taxon>
        <taxon>Dikarya</taxon>
        <taxon>Basidiomycota</taxon>
        <taxon>Agaricomycotina</taxon>
        <taxon>Agaricomycetes</taxon>
        <taxon>Agaricomycetidae</taxon>
        <taxon>Agaricales</taxon>
        <taxon>Marasmiineae</taxon>
        <taxon>Physalacriaceae</taxon>
        <taxon>Desarmillaria</taxon>
    </lineage>
</organism>
<dbReference type="AlphaFoldDB" id="A0AA39JF81"/>
<protein>
    <submittedName>
        <fullName evidence="1">Uncharacterized protein</fullName>
    </submittedName>
</protein>
<dbReference type="RefSeq" id="XP_060323735.1">
    <property type="nucleotide sequence ID" value="XM_060466538.1"/>
</dbReference>